<dbReference type="SMART" id="SM01321">
    <property type="entry name" value="Y1_Tnp"/>
    <property type="match status" value="1"/>
</dbReference>
<dbReference type="RefSeq" id="WP_146850374.1">
    <property type="nucleotide sequence ID" value="NZ_BKAG01000012.1"/>
</dbReference>
<dbReference type="OrthoDB" id="9798161at2"/>
<dbReference type="PANTHER" id="PTHR33360:SF2">
    <property type="entry name" value="TRANSPOSASE FOR INSERTION SEQUENCE ELEMENT IS200"/>
    <property type="match status" value="1"/>
</dbReference>
<organism evidence="2 3">
    <name type="scientific">Brevifollis gellanilyticus</name>
    <dbReference type="NCBI Taxonomy" id="748831"/>
    <lineage>
        <taxon>Bacteria</taxon>
        <taxon>Pseudomonadati</taxon>
        <taxon>Verrucomicrobiota</taxon>
        <taxon>Verrucomicrobiia</taxon>
        <taxon>Verrucomicrobiales</taxon>
        <taxon>Verrucomicrobiaceae</taxon>
    </lineage>
</organism>
<evidence type="ECO:0000259" key="1">
    <source>
        <dbReference type="SMART" id="SM01321"/>
    </source>
</evidence>
<dbReference type="PANTHER" id="PTHR33360">
    <property type="entry name" value="TRANSPOSASE FOR INSERTION SEQUENCE ELEMENT IS200"/>
    <property type="match status" value="1"/>
</dbReference>
<dbReference type="NCBIfam" id="NF033573">
    <property type="entry name" value="transpos_IS200"/>
    <property type="match status" value="1"/>
</dbReference>
<proteinExistence type="predicted"/>
<reference evidence="2 3" key="1">
    <citation type="submission" date="2019-07" db="EMBL/GenBank/DDBJ databases">
        <title>Whole genome shotgun sequence of Brevifollis gellanilyticus NBRC 108608.</title>
        <authorList>
            <person name="Hosoyama A."/>
            <person name="Uohara A."/>
            <person name="Ohji S."/>
            <person name="Ichikawa N."/>
        </authorList>
    </citation>
    <scope>NUCLEOTIDE SEQUENCE [LARGE SCALE GENOMIC DNA]</scope>
    <source>
        <strain evidence="2 3">NBRC 108608</strain>
    </source>
</reference>
<protein>
    <submittedName>
        <fullName evidence="2">Transposase</fullName>
    </submittedName>
</protein>
<dbReference type="InterPro" id="IPR036515">
    <property type="entry name" value="Transposase_17_sf"/>
</dbReference>
<dbReference type="InterPro" id="IPR002686">
    <property type="entry name" value="Transposase_17"/>
</dbReference>
<dbReference type="GO" id="GO:0003677">
    <property type="term" value="F:DNA binding"/>
    <property type="evidence" value="ECO:0007669"/>
    <property type="project" value="InterPro"/>
</dbReference>
<dbReference type="Pfam" id="PF01797">
    <property type="entry name" value="Y1_Tnp"/>
    <property type="match status" value="1"/>
</dbReference>
<sequence>MPSTHTSLHYHLVFSTKSREPWLNPEAANRLHHYLGGVLRGLGAHSHAVGGVTDHVHVAVGLKATHRLADVMRELKSESSLWMHSEMKLSGFAWQDGYGALTFGAQDLEEVRSYVLHQPEHHRVRTFQEEYVEMLKRGMVEYDDRYLW</sequence>
<evidence type="ECO:0000313" key="2">
    <source>
        <dbReference type="EMBL" id="GEP42787.1"/>
    </source>
</evidence>
<dbReference type="AlphaFoldDB" id="A0A512M7T1"/>
<dbReference type="GO" id="GO:0006313">
    <property type="term" value="P:DNA transposition"/>
    <property type="evidence" value="ECO:0007669"/>
    <property type="project" value="InterPro"/>
</dbReference>
<comment type="caution">
    <text evidence="2">The sequence shown here is derived from an EMBL/GenBank/DDBJ whole genome shotgun (WGS) entry which is preliminary data.</text>
</comment>
<dbReference type="Proteomes" id="UP000321577">
    <property type="component" value="Unassembled WGS sequence"/>
</dbReference>
<keyword evidence="3" id="KW-1185">Reference proteome</keyword>
<dbReference type="GO" id="GO:0004803">
    <property type="term" value="F:transposase activity"/>
    <property type="evidence" value="ECO:0007669"/>
    <property type="project" value="InterPro"/>
</dbReference>
<dbReference type="Gene3D" id="3.30.70.1290">
    <property type="entry name" value="Transposase IS200-like"/>
    <property type="match status" value="1"/>
</dbReference>
<feature type="domain" description="Transposase IS200-like" evidence="1">
    <location>
        <begin position="5"/>
        <end position="118"/>
    </location>
</feature>
<evidence type="ECO:0000313" key="3">
    <source>
        <dbReference type="Proteomes" id="UP000321577"/>
    </source>
</evidence>
<gene>
    <name evidence="2" type="ORF">BGE01nite_20780</name>
</gene>
<accession>A0A512M7T1</accession>
<dbReference type="SUPFAM" id="SSF143422">
    <property type="entry name" value="Transposase IS200-like"/>
    <property type="match status" value="1"/>
</dbReference>
<dbReference type="EMBL" id="BKAG01000012">
    <property type="protein sequence ID" value="GEP42787.1"/>
    <property type="molecule type" value="Genomic_DNA"/>
</dbReference>
<name>A0A512M7T1_9BACT</name>